<organism evidence="7 8">
    <name type="scientific">Candidatus Glassbacteria bacterium RIFCSPLOWO2_12_FULL_58_11</name>
    <dbReference type="NCBI Taxonomy" id="1817867"/>
    <lineage>
        <taxon>Bacteria</taxon>
        <taxon>Candidatus Glassiibacteriota</taxon>
    </lineage>
</organism>
<dbReference type="PANTHER" id="PTHR33992:SF1">
    <property type="entry name" value="RIBONUCLEASE P PROTEIN COMPONENT"/>
    <property type="match status" value="1"/>
</dbReference>
<dbReference type="InterPro" id="IPR000100">
    <property type="entry name" value="RNase_P"/>
</dbReference>
<dbReference type="SUPFAM" id="SSF54211">
    <property type="entry name" value="Ribosomal protein S5 domain 2-like"/>
    <property type="match status" value="1"/>
</dbReference>
<reference evidence="7 8" key="1">
    <citation type="journal article" date="2016" name="Nat. Commun.">
        <title>Thousands of microbial genomes shed light on interconnected biogeochemical processes in an aquifer system.</title>
        <authorList>
            <person name="Anantharaman K."/>
            <person name="Brown C.T."/>
            <person name="Hug L.A."/>
            <person name="Sharon I."/>
            <person name="Castelle C.J."/>
            <person name="Probst A.J."/>
            <person name="Thomas B.C."/>
            <person name="Singh A."/>
            <person name="Wilkins M.J."/>
            <person name="Karaoz U."/>
            <person name="Brodie E.L."/>
            <person name="Williams K.H."/>
            <person name="Hubbard S.S."/>
            <person name="Banfield J.F."/>
        </authorList>
    </citation>
    <scope>NUCLEOTIDE SEQUENCE [LARGE SCALE GENOMIC DNA]</scope>
</reference>
<evidence type="ECO:0000256" key="1">
    <source>
        <dbReference type="ARBA" id="ARBA00022694"/>
    </source>
</evidence>
<dbReference type="InterPro" id="IPR020568">
    <property type="entry name" value="Ribosomal_Su5_D2-typ_SF"/>
</dbReference>
<evidence type="ECO:0000313" key="8">
    <source>
        <dbReference type="Proteomes" id="UP000179129"/>
    </source>
</evidence>
<dbReference type="AlphaFoldDB" id="A0A1F5YKB4"/>
<dbReference type="InterPro" id="IPR014721">
    <property type="entry name" value="Ribsml_uS5_D2-typ_fold_subgr"/>
</dbReference>
<dbReference type="STRING" id="1817867.A3F83_04740"/>
<dbReference type="PANTHER" id="PTHR33992">
    <property type="entry name" value="RIBONUCLEASE P PROTEIN COMPONENT"/>
    <property type="match status" value="1"/>
</dbReference>
<comment type="similarity">
    <text evidence="6">Belongs to the RnpA family.</text>
</comment>
<dbReference type="GO" id="GO:0042781">
    <property type="term" value="F:3'-tRNA processing endoribonuclease activity"/>
    <property type="evidence" value="ECO:0007669"/>
    <property type="project" value="TreeGrafter"/>
</dbReference>
<comment type="subunit">
    <text evidence="6">Consists of a catalytic RNA component (M1 or rnpB) and a protein subunit.</text>
</comment>
<evidence type="ECO:0000256" key="5">
    <source>
        <dbReference type="ARBA" id="ARBA00022884"/>
    </source>
</evidence>
<comment type="catalytic activity">
    <reaction evidence="6">
        <text>Endonucleolytic cleavage of RNA, removing 5'-extranucleotides from tRNA precursor.</text>
        <dbReference type="EC" id="3.1.26.5"/>
    </reaction>
</comment>
<proteinExistence type="inferred from homology"/>
<keyword evidence="2 6" id="KW-0540">Nuclease</keyword>
<evidence type="ECO:0000256" key="4">
    <source>
        <dbReference type="ARBA" id="ARBA00022801"/>
    </source>
</evidence>
<dbReference type="Gene3D" id="3.30.230.10">
    <property type="match status" value="1"/>
</dbReference>
<dbReference type="GO" id="GO:0000049">
    <property type="term" value="F:tRNA binding"/>
    <property type="evidence" value="ECO:0007669"/>
    <property type="project" value="UniProtKB-UniRule"/>
</dbReference>
<dbReference type="HAMAP" id="MF_00227">
    <property type="entry name" value="RNase_P"/>
    <property type="match status" value="1"/>
</dbReference>
<dbReference type="GO" id="GO:0001682">
    <property type="term" value="P:tRNA 5'-leader removal"/>
    <property type="evidence" value="ECO:0007669"/>
    <property type="project" value="UniProtKB-UniRule"/>
</dbReference>
<dbReference type="EC" id="3.1.26.5" evidence="6"/>
<name>A0A1F5YKB4_9BACT</name>
<evidence type="ECO:0000313" key="7">
    <source>
        <dbReference type="EMBL" id="OGG00606.1"/>
    </source>
</evidence>
<evidence type="ECO:0000256" key="2">
    <source>
        <dbReference type="ARBA" id="ARBA00022722"/>
    </source>
</evidence>
<evidence type="ECO:0000256" key="3">
    <source>
        <dbReference type="ARBA" id="ARBA00022759"/>
    </source>
</evidence>
<dbReference type="Pfam" id="PF00825">
    <property type="entry name" value="Ribonuclease_P"/>
    <property type="match status" value="1"/>
</dbReference>
<keyword evidence="1 6" id="KW-0819">tRNA processing</keyword>
<dbReference type="GO" id="GO:0030677">
    <property type="term" value="C:ribonuclease P complex"/>
    <property type="evidence" value="ECO:0007669"/>
    <property type="project" value="TreeGrafter"/>
</dbReference>
<keyword evidence="5 6" id="KW-0694">RNA-binding</keyword>
<dbReference type="EMBL" id="MFIX01000250">
    <property type="protein sequence ID" value="OGG00606.1"/>
    <property type="molecule type" value="Genomic_DNA"/>
</dbReference>
<protein>
    <recommendedName>
        <fullName evidence="6">Ribonuclease P protein component</fullName>
        <shortName evidence="6">RNase P protein</shortName>
        <shortName evidence="6">RNaseP protein</shortName>
        <ecNumber evidence="6">3.1.26.5</ecNumber>
    </recommendedName>
    <alternativeName>
        <fullName evidence="6">Protein C5</fullName>
    </alternativeName>
</protein>
<keyword evidence="3 6" id="KW-0255">Endonuclease</keyword>
<accession>A0A1F5YKB4</accession>
<sequence>MGKVGFARKYSIRSSKDIKKVIDNGRLYADGPLKMHLLRAGEPGPVMTGFAVPKYGRTIVVRNLLKRRLQELTRLYPIACPGYLTVVRISKDGYEDSFPELRRRFTALVERINADLADPNRHRKYP</sequence>
<keyword evidence="4 6" id="KW-0378">Hydrolase</keyword>
<dbReference type="Proteomes" id="UP000179129">
    <property type="component" value="Unassembled WGS sequence"/>
</dbReference>
<evidence type="ECO:0000256" key="6">
    <source>
        <dbReference type="HAMAP-Rule" id="MF_00227"/>
    </source>
</evidence>
<dbReference type="GO" id="GO:0004526">
    <property type="term" value="F:ribonuclease P activity"/>
    <property type="evidence" value="ECO:0007669"/>
    <property type="project" value="UniProtKB-UniRule"/>
</dbReference>
<gene>
    <name evidence="6" type="primary">rnpA</name>
    <name evidence="7" type="ORF">A3F83_04740</name>
</gene>
<comment type="caution">
    <text evidence="7">The sequence shown here is derived from an EMBL/GenBank/DDBJ whole genome shotgun (WGS) entry which is preliminary data.</text>
</comment>
<comment type="function">
    <text evidence="6">RNaseP catalyzes the removal of the 5'-leader sequence from pre-tRNA to produce the mature 5'-terminus. It can also cleave other RNA substrates such as 4.5S RNA. The protein component plays an auxiliary but essential role in vivo by binding to the 5'-leader sequence and broadening the substrate specificity of the ribozyme.</text>
</comment>